<dbReference type="Gene3D" id="1.10.760.10">
    <property type="entry name" value="Cytochrome c-like domain"/>
    <property type="match status" value="1"/>
</dbReference>
<evidence type="ECO:0000256" key="2">
    <source>
        <dbReference type="ARBA" id="ARBA00022723"/>
    </source>
</evidence>
<protein>
    <recommendedName>
        <fullName evidence="5">Cytochrome c domain-containing protein</fullName>
    </recommendedName>
</protein>
<evidence type="ECO:0000256" key="1">
    <source>
        <dbReference type="ARBA" id="ARBA00022617"/>
    </source>
</evidence>
<evidence type="ECO:0000256" key="4">
    <source>
        <dbReference type="PROSITE-ProRule" id="PRU00433"/>
    </source>
</evidence>
<keyword evidence="1 4" id="KW-0349">Heme</keyword>
<accession>A0ABT8X409</accession>
<dbReference type="PROSITE" id="PS51257">
    <property type="entry name" value="PROKAR_LIPOPROTEIN"/>
    <property type="match status" value="1"/>
</dbReference>
<feature type="domain" description="Cytochrome c" evidence="5">
    <location>
        <begin position="36"/>
        <end position="129"/>
    </location>
</feature>
<name>A0ABT8X409_9FLAO</name>
<organism evidence="6 7">
    <name type="scientific">Flavivirga amylovorans</name>
    <dbReference type="NCBI Taxonomy" id="870486"/>
    <lineage>
        <taxon>Bacteria</taxon>
        <taxon>Pseudomonadati</taxon>
        <taxon>Bacteroidota</taxon>
        <taxon>Flavobacteriia</taxon>
        <taxon>Flavobacteriales</taxon>
        <taxon>Flavobacteriaceae</taxon>
        <taxon>Flavivirga</taxon>
    </lineage>
</organism>
<evidence type="ECO:0000256" key="3">
    <source>
        <dbReference type="ARBA" id="ARBA00023004"/>
    </source>
</evidence>
<evidence type="ECO:0000313" key="6">
    <source>
        <dbReference type="EMBL" id="MDO5988695.1"/>
    </source>
</evidence>
<gene>
    <name evidence="6" type="ORF">Q4Q39_14885</name>
</gene>
<dbReference type="PROSITE" id="PS51007">
    <property type="entry name" value="CYTC"/>
    <property type="match status" value="1"/>
</dbReference>
<keyword evidence="3 4" id="KW-0408">Iron</keyword>
<dbReference type="RefSeq" id="WP_303283347.1">
    <property type="nucleotide sequence ID" value="NZ_BAABCZ010000004.1"/>
</dbReference>
<dbReference type="SUPFAM" id="SSF46626">
    <property type="entry name" value="Cytochrome c"/>
    <property type="match status" value="1"/>
</dbReference>
<dbReference type="InterPro" id="IPR009056">
    <property type="entry name" value="Cyt_c-like_dom"/>
</dbReference>
<sequence length="153" mass="18313">MKVSVLFIVFIFMLTSCKNSKDENNRTLTESYNKPLQEHPGKKLMETHCYLCHDASTGEEERLGPPMIAIKKRYIFKDTSKDEFIKDMQDWIKNPNEKDAKMFGAVKRFGVMQKLPYPEDVIEQIGDYMFDNDIEQPEWFEEHYKQMRRNMKR</sequence>
<dbReference type="EMBL" id="JAUOEM010000005">
    <property type="protein sequence ID" value="MDO5988695.1"/>
    <property type="molecule type" value="Genomic_DNA"/>
</dbReference>
<keyword evidence="7" id="KW-1185">Reference proteome</keyword>
<reference evidence="6" key="1">
    <citation type="submission" date="2023-07" db="EMBL/GenBank/DDBJ databases">
        <title>Two novel species in the genus Flavivirga.</title>
        <authorList>
            <person name="Kwon K."/>
        </authorList>
    </citation>
    <scope>NUCLEOTIDE SEQUENCE</scope>
    <source>
        <strain evidence="6">KACC 14157</strain>
    </source>
</reference>
<evidence type="ECO:0000259" key="5">
    <source>
        <dbReference type="PROSITE" id="PS51007"/>
    </source>
</evidence>
<proteinExistence type="predicted"/>
<comment type="caution">
    <text evidence="6">The sequence shown here is derived from an EMBL/GenBank/DDBJ whole genome shotgun (WGS) entry which is preliminary data.</text>
</comment>
<dbReference type="Proteomes" id="UP001176891">
    <property type="component" value="Unassembled WGS sequence"/>
</dbReference>
<evidence type="ECO:0000313" key="7">
    <source>
        <dbReference type="Proteomes" id="UP001176891"/>
    </source>
</evidence>
<dbReference type="InterPro" id="IPR036909">
    <property type="entry name" value="Cyt_c-like_dom_sf"/>
</dbReference>
<keyword evidence="2 4" id="KW-0479">Metal-binding</keyword>